<keyword evidence="2" id="KW-1185">Reference proteome</keyword>
<comment type="caution">
    <text evidence="1">The sequence shown here is derived from an EMBL/GenBank/DDBJ whole genome shotgun (WGS) entry which is preliminary data.</text>
</comment>
<evidence type="ECO:0000313" key="2">
    <source>
        <dbReference type="Proteomes" id="UP001607302"/>
    </source>
</evidence>
<reference evidence="1 2" key="1">
    <citation type="journal article" date="2024" name="Ann. Entomol. Soc. Am.">
        <title>Genomic analyses of the southern and eastern yellowjacket wasps (Hymenoptera: Vespidae) reveal evolutionary signatures of social life.</title>
        <authorList>
            <person name="Catto M.A."/>
            <person name="Caine P.B."/>
            <person name="Orr S.E."/>
            <person name="Hunt B.G."/>
            <person name="Goodisman M.A.D."/>
        </authorList>
    </citation>
    <scope>NUCLEOTIDE SEQUENCE [LARGE SCALE GENOMIC DNA]</scope>
    <source>
        <strain evidence="1">233</strain>
        <tissue evidence="1">Head and thorax</tissue>
    </source>
</reference>
<dbReference type="Proteomes" id="UP001607302">
    <property type="component" value="Unassembled WGS sequence"/>
</dbReference>
<name>A0ABD2C060_VESSQ</name>
<accession>A0ABD2C060</accession>
<organism evidence="1 2">
    <name type="scientific">Vespula squamosa</name>
    <name type="common">Southern yellow jacket</name>
    <name type="synonym">Wasp</name>
    <dbReference type="NCBI Taxonomy" id="30214"/>
    <lineage>
        <taxon>Eukaryota</taxon>
        <taxon>Metazoa</taxon>
        <taxon>Ecdysozoa</taxon>
        <taxon>Arthropoda</taxon>
        <taxon>Hexapoda</taxon>
        <taxon>Insecta</taxon>
        <taxon>Pterygota</taxon>
        <taxon>Neoptera</taxon>
        <taxon>Endopterygota</taxon>
        <taxon>Hymenoptera</taxon>
        <taxon>Apocrita</taxon>
        <taxon>Aculeata</taxon>
        <taxon>Vespoidea</taxon>
        <taxon>Vespidae</taxon>
        <taxon>Vespinae</taxon>
        <taxon>Vespula</taxon>
    </lineage>
</organism>
<evidence type="ECO:0000313" key="1">
    <source>
        <dbReference type="EMBL" id="KAL2737853.1"/>
    </source>
</evidence>
<proteinExistence type="predicted"/>
<gene>
    <name evidence="1" type="ORF">V1478_001939</name>
</gene>
<dbReference type="EMBL" id="JAUDFV010000027">
    <property type="protein sequence ID" value="KAL2737853.1"/>
    <property type="molecule type" value="Genomic_DNA"/>
</dbReference>
<sequence>MRRLCLANVSSTIRIKVGPGKRSSTAPAAFKFRNPRSLLQCEPLKEGENQYMELEFYVVKYGDHSTDRYVCVAHKYSTLCIPIDIGNIEAIERHLSDLGGLPFGA</sequence>
<protein>
    <submittedName>
        <fullName evidence="1">Uncharacterized protein</fullName>
    </submittedName>
</protein>
<dbReference type="AlphaFoldDB" id="A0ABD2C060"/>